<sequence length="304" mass="33568">MQELFERSEHNPLITVKNVPYQANTVFNAGIADLGNEVLALVRVESTSGRSHLICARSPDGIDWKFEDSALLHSSQGFDYEVNGVEDCRLTWMNDLDAWGITYTAYSDQGPCVAIAITKDFKTTNRLGVVYPPDNKNAVLFPRKFGDMYAMLHRPSVGGGSVWISYSPDLVYWGKPQVVIPVHGGPWWDGMRVGAGLPPIETKAGWLVIYHGVKHAAGDPIYRLGAALLDLEEPHRLIGRTRRWLLGPQEPYERTGDAPNVVFATGGFVRNGRLWMYYGAADSCICLATAELASIVDITLNGQT</sequence>
<dbReference type="Pfam" id="PF04041">
    <property type="entry name" value="Glyco_hydro_130"/>
    <property type="match status" value="1"/>
</dbReference>
<name>A0A0F8XQI8_9ZZZZ</name>
<protein>
    <recommendedName>
        <fullName evidence="4">Glycosidase</fullName>
    </recommendedName>
</protein>
<dbReference type="PANTHER" id="PTHR34106:SF5">
    <property type="entry name" value="GLYCOSIDASE"/>
    <property type="match status" value="1"/>
</dbReference>
<reference evidence="3" key="1">
    <citation type="journal article" date="2015" name="Nature">
        <title>Complex archaea that bridge the gap between prokaryotes and eukaryotes.</title>
        <authorList>
            <person name="Spang A."/>
            <person name="Saw J.H."/>
            <person name="Jorgensen S.L."/>
            <person name="Zaremba-Niedzwiedzka K."/>
            <person name="Martijn J."/>
            <person name="Lind A.E."/>
            <person name="van Eijk R."/>
            <person name="Schleper C."/>
            <person name="Guy L."/>
            <person name="Ettema T.J."/>
        </authorList>
    </citation>
    <scope>NUCLEOTIDE SEQUENCE</scope>
</reference>
<dbReference type="Gene3D" id="2.115.10.20">
    <property type="entry name" value="Glycosyl hydrolase domain, family 43"/>
    <property type="match status" value="1"/>
</dbReference>
<evidence type="ECO:0000256" key="2">
    <source>
        <dbReference type="ARBA" id="ARBA00022679"/>
    </source>
</evidence>
<proteinExistence type="predicted"/>
<dbReference type="AlphaFoldDB" id="A0A0F8XQI8"/>
<gene>
    <name evidence="3" type="ORF">LCGC14_2915830</name>
</gene>
<accession>A0A0F8XQI8</accession>
<dbReference type="SUPFAM" id="SSF75005">
    <property type="entry name" value="Arabinanase/levansucrase/invertase"/>
    <property type="match status" value="1"/>
</dbReference>
<dbReference type="InterPro" id="IPR007184">
    <property type="entry name" value="Mannoside_phosphorylase"/>
</dbReference>
<dbReference type="InterPro" id="IPR023296">
    <property type="entry name" value="Glyco_hydro_beta-prop_sf"/>
</dbReference>
<dbReference type="CDD" id="cd18615">
    <property type="entry name" value="GH130"/>
    <property type="match status" value="1"/>
</dbReference>
<dbReference type="EMBL" id="LAZR01057821">
    <property type="protein sequence ID" value="KKK71248.1"/>
    <property type="molecule type" value="Genomic_DNA"/>
</dbReference>
<dbReference type="PANTHER" id="PTHR34106">
    <property type="entry name" value="GLYCOSIDASE"/>
    <property type="match status" value="1"/>
</dbReference>
<dbReference type="PIRSF" id="PIRSF016202">
    <property type="entry name" value="PH1107"/>
    <property type="match status" value="1"/>
</dbReference>
<comment type="caution">
    <text evidence="3">The sequence shown here is derived from an EMBL/GenBank/DDBJ whole genome shotgun (WGS) entry which is preliminary data.</text>
</comment>
<evidence type="ECO:0008006" key="4">
    <source>
        <dbReference type="Google" id="ProtNLM"/>
    </source>
</evidence>
<keyword evidence="1" id="KW-0328">Glycosyltransferase</keyword>
<evidence type="ECO:0000256" key="1">
    <source>
        <dbReference type="ARBA" id="ARBA00022676"/>
    </source>
</evidence>
<dbReference type="GO" id="GO:0016757">
    <property type="term" value="F:glycosyltransferase activity"/>
    <property type="evidence" value="ECO:0007669"/>
    <property type="project" value="UniProtKB-KW"/>
</dbReference>
<keyword evidence="2" id="KW-0808">Transferase</keyword>
<organism evidence="3">
    <name type="scientific">marine sediment metagenome</name>
    <dbReference type="NCBI Taxonomy" id="412755"/>
    <lineage>
        <taxon>unclassified sequences</taxon>
        <taxon>metagenomes</taxon>
        <taxon>ecological metagenomes</taxon>
    </lineage>
</organism>
<evidence type="ECO:0000313" key="3">
    <source>
        <dbReference type="EMBL" id="KKK71248.1"/>
    </source>
</evidence>